<dbReference type="PANTHER" id="PTHR11014:SF63">
    <property type="entry name" value="METALLOPEPTIDASE, PUTATIVE (AFU_ORTHOLOGUE AFUA_6G09600)-RELATED"/>
    <property type="match status" value="1"/>
</dbReference>
<feature type="binding site" evidence="2">
    <location>
        <position position="108"/>
    </location>
    <ligand>
        <name>Mn(2+)</name>
        <dbReference type="ChEBI" id="CHEBI:29035"/>
        <label>2</label>
    </ligand>
</feature>
<dbReference type="InterPro" id="IPR036264">
    <property type="entry name" value="Bact_exopeptidase_dim_dom"/>
</dbReference>
<dbReference type="FunFam" id="3.30.70.360:FF:000001">
    <property type="entry name" value="N-acetyldiaminopimelate deacetylase"/>
    <property type="match status" value="1"/>
</dbReference>
<dbReference type="Proteomes" id="UP000295678">
    <property type="component" value="Unassembled WGS sequence"/>
</dbReference>
<feature type="binding site" evidence="2">
    <location>
        <position position="169"/>
    </location>
    <ligand>
        <name>Mn(2+)</name>
        <dbReference type="ChEBI" id="CHEBI:29035"/>
        <label>2</label>
    </ligand>
</feature>
<organism evidence="4 5">
    <name type="scientific">Tepidamorphus gemmatus</name>
    <dbReference type="NCBI Taxonomy" id="747076"/>
    <lineage>
        <taxon>Bacteria</taxon>
        <taxon>Pseudomonadati</taxon>
        <taxon>Pseudomonadota</taxon>
        <taxon>Alphaproteobacteria</taxon>
        <taxon>Hyphomicrobiales</taxon>
        <taxon>Tepidamorphaceae</taxon>
        <taxon>Tepidamorphus</taxon>
    </lineage>
</organism>
<feature type="binding site" evidence="2">
    <location>
        <position position="144"/>
    </location>
    <ligand>
        <name>Mn(2+)</name>
        <dbReference type="ChEBI" id="CHEBI:29035"/>
        <label>2</label>
    </ligand>
</feature>
<dbReference type="SUPFAM" id="SSF55031">
    <property type="entry name" value="Bacterial exopeptidase dimerisation domain"/>
    <property type="match status" value="1"/>
</dbReference>
<evidence type="ECO:0000313" key="5">
    <source>
        <dbReference type="Proteomes" id="UP000295678"/>
    </source>
</evidence>
<evidence type="ECO:0000256" key="1">
    <source>
        <dbReference type="ARBA" id="ARBA00022801"/>
    </source>
</evidence>
<feature type="binding site" evidence="2">
    <location>
        <position position="369"/>
    </location>
    <ligand>
        <name>Mn(2+)</name>
        <dbReference type="ChEBI" id="CHEBI:29035"/>
        <label>2</label>
    </ligand>
</feature>
<keyword evidence="1 4" id="KW-0378">Hydrolase</keyword>
<keyword evidence="2" id="KW-0479">Metal-binding</keyword>
<dbReference type="Pfam" id="PF01546">
    <property type="entry name" value="Peptidase_M20"/>
    <property type="match status" value="1"/>
</dbReference>
<comment type="caution">
    <text evidence="4">The sequence shown here is derived from an EMBL/GenBank/DDBJ whole genome shotgun (WGS) entry which is preliminary data.</text>
</comment>
<evidence type="ECO:0000256" key="2">
    <source>
        <dbReference type="PIRSR" id="PIRSR005962-1"/>
    </source>
</evidence>
<reference evidence="4 5" key="1">
    <citation type="submission" date="2019-03" db="EMBL/GenBank/DDBJ databases">
        <title>Genomic Encyclopedia of Type Strains, Phase IV (KMG-IV): sequencing the most valuable type-strain genomes for metagenomic binning, comparative biology and taxonomic classification.</title>
        <authorList>
            <person name="Goeker M."/>
        </authorList>
    </citation>
    <scope>NUCLEOTIDE SEQUENCE [LARGE SCALE GENOMIC DNA]</scope>
    <source>
        <strain evidence="4 5">DSM 19345</strain>
    </source>
</reference>
<proteinExistence type="predicted"/>
<dbReference type="GO" id="GO:0046872">
    <property type="term" value="F:metal ion binding"/>
    <property type="evidence" value="ECO:0007669"/>
    <property type="project" value="UniProtKB-KW"/>
</dbReference>
<dbReference type="PIRSF" id="PIRSF005962">
    <property type="entry name" value="Pept_M20D_amidohydro"/>
    <property type="match status" value="1"/>
</dbReference>
<evidence type="ECO:0000313" key="4">
    <source>
        <dbReference type="EMBL" id="TCT09204.1"/>
    </source>
</evidence>
<dbReference type="SUPFAM" id="SSF53187">
    <property type="entry name" value="Zn-dependent exopeptidases"/>
    <property type="match status" value="1"/>
</dbReference>
<sequence length="404" mass="42734">MSADRFAPWLYELVALRRDLHAHPELGSEEHRTAALVAERLAAYGVDEVHTGIAGTGVVGVVRGTGGRHPGGGSNRAIGLRADMDALPIREATGLAWASRNEGKMHACGHDGHTTMLLGAARWLAANRAAFDGTVYLIFQPAEEIAGGRVMVAEGLFERFACEQVYGMHNRPGLPLGRIALRGGPCMAASDVFRIAIRGKGGHGAMPHLTRDPVLIAAHVVTALQAITSRRVDPLKTAVVSATRVHVGDAFNVISEEAEIGGTCRTFLPEVRDLVEAELLRLVPRIAHAFGAEAEVEYGRRCPATVNSPEETQLAAAAAVLAVGADAVDSDGEPMMAAEDFSYMLEQRPGCYVWLGNGRVGEPGGAMLHSPGYDFNDAALAIGAGYWTRLVETVLPGSAPAGQE</sequence>
<comment type="cofactor">
    <cofactor evidence="2">
        <name>Mn(2+)</name>
        <dbReference type="ChEBI" id="CHEBI:29035"/>
    </cofactor>
    <text evidence="2">The Mn(2+) ion enhances activity.</text>
</comment>
<accession>A0A4R3M6Y9</accession>
<dbReference type="RefSeq" id="WP_132806923.1">
    <property type="nucleotide sequence ID" value="NZ_SMAK01000007.1"/>
</dbReference>
<dbReference type="OrthoDB" id="9777385at2"/>
<keyword evidence="2" id="KW-0464">Manganese</keyword>
<dbReference type="AlphaFoldDB" id="A0A4R3M6Y9"/>
<dbReference type="Gene3D" id="3.30.70.360">
    <property type="match status" value="1"/>
</dbReference>
<dbReference type="NCBIfam" id="TIGR01891">
    <property type="entry name" value="amidohydrolases"/>
    <property type="match status" value="1"/>
</dbReference>
<protein>
    <submittedName>
        <fullName evidence="4">Hippurate hydrolase</fullName>
    </submittedName>
</protein>
<dbReference type="InterPro" id="IPR002933">
    <property type="entry name" value="Peptidase_M20"/>
</dbReference>
<dbReference type="PANTHER" id="PTHR11014">
    <property type="entry name" value="PEPTIDASE M20 FAMILY MEMBER"/>
    <property type="match status" value="1"/>
</dbReference>
<dbReference type="GO" id="GO:0019877">
    <property type="term" value="P:diaminopimelate biosynthetic process"/>
    <property type="evidence" value="ECO:0007669"/>
    <property type="project" value="UniProtKB-ARBA"/>
</dbReference>
<gene>
    <name evidence="4" type="ORF">EDC22_10750</name>
</gene>
<dbReference type="GO" id="GO:0050118">
    <property type="term" value="F:N-acetyldiaminopimelate deacetylase activity"/>
    <property type="evidence" value="ECO:0007669"/>
    <property type="project" value="UniProtKB-ARBA"/>
</dbReference>
<feature type="binding site" evidence="2">
    <location>
        <position position="110"/>
    </location>
    <ligand>
        <name>Mn(2+)</name>
        <dbReference type="ChEBI" id="CHEBI:29035"/>
        <label>2</label>
    </ligand>
</feature>
<dbReference type="EMBL" id="SMAK01000007">
    <property type="protein sequence ID" value="TCT09204.1"/>
    <property type="molecule type" value="Genomic_DNA"/>
</dbReference>
<dbReference type="InterPro" id="IPR011650">
    <property type="entry name" value="Peptidase_M20_dimer"/>
</dbReference>
<dbReference type="Gene3D" id="3.40.630.10">
    <property type="entry name" value="Zn peptidases"/>
    <property type="match status" value="1"/>
</dbReference>
<dbReference type="InterPro" id="IPR017439">
    <property type="entry name" value="Amidohydrolase"/>
</dbReference>
<dbReference type="Pfam" id="PF07687">
    <property type="entry name" value="M20_dimer"/>
    <property type="match status" value="1"/>
</dbReference>
<name>A0A4R3M6Y9_9HYPH</name>
<keyword evidence="5" id="KW-1185">Reference proteome</keyword>
<feature type="domain" description="Peptidase M20 dimerisation" evidence="3">
    <location>
        <begin position="193"/>
        <end position="275"/>
    </location>
</feature>
<dbReference type="CDD" id="cd05666">
    <property type="entry name" value="M20_Acy1-like"/>
    <property type="match status" value="1"/>
</dbReference>
<evidence type="ECO:0000259" key="3">
    <source>
        <dbReference type="Pfam" id="PF07687"/>
    </source>
</evidence>